<accession>A0ABD0W8E5</accession>
<name>A0ABD0W8E5_DENTH</name>
<evidence type="ECO:0000259" key="2">
    <source>
        <dbReference type="Pfam" id="PF05678"/>
    </source>
</evidence>
<feature type="domain" description="VQ" evidence="2">
    <location>
        <begin position="61"/>
        <end position="86"/>
    </location>
</feature>
<keyword evidence="5" id="KW-1185">Reference proteome</keyword>
<protein>
    <submittedName>
        <fullName evidence="4">Uncharacterized protein</fullName>
    </submittedName>
</protein>
<dbReference type="InterPro" id="IPR039607">
    <property type="entry name" value="VQ_8/17/18/20/21/25"/>
</dbReference>
<sequence length="435" mass="47739">MDLFEQTRGRPSPKRGIQLQGPRPAPLKVNKDSHKLKKPSFPPPPTAPSAIQRRPPVIIYTVSPKIIHTKPSEFMSLVQRLTGCSASNASAATATTGNPTDNNLSAEQNSPAQNKTTKDQDDTDELRRLFIGGGSTTGIQPISPNFFSPSVVDINQFSFFHELNVPALHGNKGMMDGGFISSPGIWVKSYGYSRTVASRGPLGAFTGPAMQISWLEAPELTLQGFVVHRKVQQKSEAAEGIHGSLHLRLSLPPLHNANASSSYPLPFPHLTWDSIFLSPSNPTPFPISTMPTPDEIIHFPRYDVVVASEEWDLALVGYSLGKRTFYGMLLNAVCKSWKLQGTLKLITLSEGFFLFKFSTIDDFDMVWNKGVWFILRKPFILQKWNSHFSPKREEFNTTGKLAITGVVSDGNNFAATSGGHSGVNYDGTLPAYIPA</sequence>
<evidence type="ECO:0000259" key="3">
    <source>
        <dbReference type="Pfam" id="PF14111"/>
    </source>
</evidence>
<dbReference type="PANTHER" id="PTHR33143">
    <property type="entry name" value="F16F4.1 PROTEIN-RELATED"/>
    <property type="match status" value="1"/>
</dbReference>
<reference evidence="4 5" key="1">
    <citation type="journal article" date="2024" name="Plant Biotechnol. J.">
        <title>Dendrobium thyrsiflorum genome and its molecular insights into genes involved in important horticultural traits.</title>
        <authorList>
            <person name="Chen B."/>
            <person name="Wang J.Y."/>
            <person name="Zheng P.J."/>
            <person name="Li K.L."/>
            <person name="Liang Y.M."/>
            <person name="Chen X.F."/>
            <person name="Zhang C."/>
            <person name="Zhao X."/>
            <person name="He X."/>
            <person name="Zhang G.Q."/>
            <person name="Liu Z.J."/>
            <person name="Xu Q."/>
        </authorList>
    </citation>
    <scope>NUCLEOTIDE SEQUENCE [LARGE SCALE GENOMIC DNA]</scope>
    <source>
        <strain evidence="4">GZMU011</strain>
    </source>
</reference>
<dbReference type="PANTHER" id="PTHR33143:SF6">
    <property type="entry name" value="OS08G0102900 PROTEIN"/>
    <property type="match status" value="1"/>
</dbReference>
<dbReference type="AlphaFoldDB" id="A0ABD0W8E5"/>
<dbReference type="InterPro" id="IPR008889">
    <property type="entry name" value="VQ"/>
</dbReference>
<dbReference type="Pfam" id="PF05678">
    <property type="entry name" value="VQ"/>
    <property type="match status" value="1"/>
</dbReference>
<feature type="domain" description="DUF4283" evidence="3">
    <location>
        <begin position="308"/>
        <end position="391"/>
    </location>
</feature>
<dbReference type="InterPro" id="IPR025558">
    <property type="entry name" value="DUF4283"/>
</dbReference>
<evidence type="ECO:0000313" key="5">
    <source>
        <dbReference type="Proteomes" id="UP001552299"/>
    </source>
</evidence>
<feature type="region of interest" description="Disordered" evidence="1">
    <location>
        <begin position="90"/>
        <end position="124"/>
    </location>
</feature>
<gene>
    <name evidence="4" type="ORF">M5K25_000743</name>
</gene>
<organism evidence="4 5">
    <name type="scientific">Dendrobium thyrsiflorum</name>
    <name type="common">Pinecone-like raceme dendrobium</name>
    <name type="synonym">Orchid</name>
    <dbReference type="NCBI Taxonomy" id="117978"/>
    <lineage>
        <taxon>Eukaryota</taxon>
        <taxon>Viridiplantae</taxon>
        <taxon>Streptophyta</taxon>
        <taxon>Embryophyta</taxon>
        <taxon>Tracheophyta</taxon>
        <taxon>Spermatophyta</taxon>
        <taxon>Magnoliopsida</taxon>
        <taxon>Liliopsida</taxon>
        <taxon>Asparagales</taxon>
        <taxon>Orchidaceae</taxon>
        <taxon>Epidendroideae</taxon>
        <taxon>Malaxideae</taxon>
        <taxon>Dendrobiinae</taxon>
        <taxon>Dendrobium</taxon>
    </lineage>
</organism>
<evidence type="ECO:0000313" key="4">
    <source>
        <dbReference type="EMBL" id="KAL0928821.1"/>
    </source>
</evidence>
<feature type="compositionally biased region" description="Polar residues" evidence="1">
    <location>
        <begin position="97"/>
        <end position="114"/>
    </location>
</feature>
<comment type="caution">
    <text evidence="4">The sequence shown here is derived from an EMBL/GenBank/DDBJ whole genome shotgun (WGS) entry which is preliminary data.</text>
</comment>
<proteinExistence type="predicted"/>
<evidence type="ECO:0000256" key="1">
    <source>
        <dbReference type="SAM" id="MobiDB-lite"/>
    </source>
</evidence>
<dbReference type="Proteomes" id="UP001552299">
    <property type="component" value="Unassembled WGS sequence"/>
</dbReference>
<feature type="region of interest" description="Disordered" evidence="1">
    <location>
        <begin position="1"/>
        <end position="52"/>
    </location>
</feature>
<dbReference type="EMBL" id="JANQDX010000001">
    <property type="protein sequence ID" value="KAL0928821.1"/>
    <property type="molecule type" value="Genomic_DNA"/>
</dbReference>
<dbReference type="Pfam" id="PF14111">
    <property type="entry name" value="DUF4283"/>
    <property type="match status" value="1"/>
</dbReference>